<protein>
    <submittedName>
        <fullName evidence="8">Lipoprotein</fullName>
    </submittedName>
</protein>
<evidence type="ECO:0000256" key="7">
    <source>
        <dbReference type="SAM" id="MobiDB-lite"/>
    </source>
</evidence>
<comment type="subcellular location">
    <subcellularLocation>
        <location evidence="1">Cell outer membrane</location>
        <topology evidence="1">Lipid-anchor</topology>
    </subcellularLocation>
</comment>
<dbReference type="GO" id="GO:0009279">
    <property type="term" value="C:cell outer membrane"/>
    <property type="evidence" value="ECO:0007669"/>
    <property type="project" value="UniProtKB-SubCell"/>
</dbReference>
<dbReference type="PROSITE" id="PS51257">
    <property type="entry name" value="PROKAR_LIPOPROTEIN"/>
    <property type="match status" value="1"/>
</dbReference>
<dbReference type="EMBL" id="JADFUA010000007">
    <property type="protein sequence ID" value="MBE9610161.1"/>
    <property type="molecule type" value="Genomic_DNA"/>
</dbReference>
<keyword evidence="4" id="KW-0564">Palmitate</keyword>
<keyword evidence="2" id="KW-0732">Signal</keyword>
<dbReference type="Proteomes" id="UP000604481">
    <property type="component" value="Unassembled WGS sequence"/>
</dbReference>
<gene>
    <name evidence="8" type="ORF">INR99_12495</name>
</gene>
<evidence type="ECO:0000313" key="9">
    <source>
        <dbReference type="Proteomes" id="UP000604481"/>
    </source>
</evidence>
<dbReference type="Pfam" id="PF13627">
    <property type="entry name" value="LptM_cons"/>
    <property type="match status" value="1"/>
</dbReference>
<keyword evidence="6 8" id="KW-0449">Lipoprotein</keyword>
<evidence type="ECO:0000256" key="3">
    <source>
        <dbReference type="ARBA" id="ARBA00023136"/>
    </source>
</evidence>
<name>A0A8J7FTB2_9NEIS</name>
<evidence type="ECO:0000256" key="6">
    <source>
        <dbReference type="ARBA" id="ARBA00023288"/>
    </source>
</evidence>
<evidence type="ECO:0000256" key="1">
    <source>
        <dbReference type="ARBA" id="ARBA00004459"/>
    </source>
</evidence>
<feature type="compositionally biased region" description="Basic and acidic residues" evidence="7">
    <location>
        <begin position="29"/>
        <end position="52"/>
    </location>
</feature>
<evidence type="ECO:0000256" key="4">
    <source>
        <dbReference type="ARBA" id="ARBA00023139"/>
    </source>
</evidence>
<sequence length="62" mass="6610">MRKFILISLSLGLLAACGYKGALYLPDSEQGKKRAENEKKRASAAAEREQRAKGSASAPSGQ</sequence>
<reference evidence="8 9" key="1">
    <citation type="submission" date="2020-10" db="EMBL/GenBank/DDBJ databases">
        <title>The genome sequence of Chitinilyticum litopenaei 4Y14.</title>
        <authorList>
            <person name="Liu Y."/>
        </authorList>
    </citation>
    <scope>NUCLEOTIDE SEQUENCE [LARGE SCALE GENOMIC DNA]</scope>
    <source>
        <strain evidence="8 9">4Y14</strain>
    </source>
</reference>
<dbReference type="AlphaFoldDB" id="A0A8J7FTB2"/>
<proteinExistence type="predicted"/>
<dbReference type="RefSeq" id="WP_194116685.1">
    <property type="nucleotide sequence ID" value="NZ_JADFUA010000007.1"/>
</dbReference>
<keyword evidence="9" id="KW-1185">Reference proteome</keyword>
<evidence type="ECO:0000256" key="5">
    <source>
        <dbReference type="ARBA" id="ARBA00023237"/>
    </source>
</evidence>
<comment type="caution">
    <text evidence="8">The sequence shown here is derived from an EMBL/GenBank/DDBJ whole genome shotgun (WGS) entry which is preliminary data.</text>
</comment>
<keyword evidence="3" id="KW-0472">Membrane</keyword>
<evidence type="ECO:0000313" key="8">
    <source>
        <dbReference type="EMBL" id="MBE9610161.1"/>
    </source>
</evidence>
<evidence type="ECO:0000256" key="2">
    <source>
        <dbReference type="ARBA" id="ARBA00022729"/>
    </source>
</evidence>
<feature type="region of interest" description="Disordered" evidence="7">
    <location>
        <begin position="28"/>
        <end position="62"/>
    </location>
</feature>
<dbReference type="NCBIfam" id="NF047847">
    <property type="entry name" value="SS_mature_LptM"/>
    <property type="match status" value="1"/>
</dbReference>
<accession>A0A8J7FTB2</accession>
<organism evidence="8 9">
    <name type="scientific">Chitinilyticum piscinae</name>
    <dbReference type="NCBI Taxonomy" id="2866724"/>
    <lineage>
        <taxon>Bacteria</taxon>
        <taxon>Pseudomonadati</taxon>
        <taxon>Pseudomonadota</taxon>
        <taxon>Betaproteobacteria</taxon>
        <taxon>Neisseriales</taxon>
        <taxon>Chitinibacteraceae</taxon>
        <taxon>Chitinilyticum</taxon>
    </lineage>
</organism>
<dbReference type="InterPro" id="IPR032831">
    <property type="entry name" value="LptM_cons"/>
</dbReference>
<keyword evidence="5" id="KW-0998">Cell outer membrane</keyword>